<dbReference type="AlphaFoldDB" id="A0A9W8AB54"/>
<dbReference type="InterPro" id="IPR002885">
    <property type="entry name" value="PPR_rpt"/>
</dbReference>
<name>A0A9W8AB54_9FUNG</name>
<evidence type="ECO:0000313" key="2">
    <source>
        <dbReference type="EMBL" id="KAJ1921962.1"/>
    </source>
</evidence>
<keyword evidence="3" id="KW-1185">Reference proteome</keyword>
<sequence>MVGHISPQLLVKPHQSITNSSRSQDDGHQKNIELSDNDNVVAGLETAAKMVGKFEIKVKPDNNTFFTLIRAFLHQKQPHVALNLYEEMLELGVVPSTVTTAMLADGLEWCGEAKAADNIMMYRNIRVKRLERESAESNRGLADD</sequence>
<reference evidence="2" key="1">
    <citation type="submission" date="2022-07" db="EMBL/GenBank/DDBJ databases">
        <title>Phylogenomic reconstructions and comparative analyses of Kickxellomycotina fungi.</title>
        <authorList>
            <person name="Reynolds N.K."/>
            <person name="Stajich J.E."/>
            <person name="Barry K."/>
            <person name="Grigoriev I.V."/>
            <person name="Crous P."/>
            <person name="Smith M.E."/>
        </authorList>
    </citation>
    <scope>NUCLEOTIDE SEQUENCE</scope>
    <source>
        <strain evidence="2">NBRC 100468</strain>
    </source>
</reference>
<dbReference type="Gene3D" id="1.25.40.10">
    <property type="entry name" value="Tetratricopeptide repeat domain"/>
    <property type="match status" value="1"/>
</dbReference>
<evidence type="ECO:0000256" key="1">
    <source>
        <dbReference type="PROSITE-ProRule" id="PRU00708"/>
    </source>
</evidence>
<dbReference type="NCBIfam" id="TIGR00756">
    <property type="entry name" value="PPR"/>
    <property type="match status" value="1"/>
</dbReference>
<proteinExistence type="predicted"/>
<dbReference type="PROSITE" id="PS51375">
    <property type="entry name" value="PPR"/>
    <property type="match status" value="1"/>
</dbReference>
<protein>
    <recommendedName>
        <fullName evidence="4">Pentatricopeptide repeat-containing protein</fullName>
    </recommendedName>
</protein>
<dbReference type="OrthoDB" id="185373at2759"/>
<dbReference type="InterPro" id="IPR011990">
    <property type="entry name" value="TPR-like_helical_dom_sf"/>
</dbReference>
<organism evidence="2 3">
    <name type="scientific">Mycoemilia scoparia</name>
    <dbReference type="NCBI Taxonomy" id="417184"/>
    <lineage>
        <taxon>Eukaryota</taxon>
        <taxon>Fungi</taxon>
        <taxon>Fungi incertae sedis</taxon>
        <taxon>Zoopagomycota</taxon>
        <taxon>Kickxellomycotina</taxon>
        <taxon>Kickxellomycetes</taxon>
        <taxon>Kickxellales</taxon>
        <taxon>Kickxellaceae</taxon>
        <taxon>Mycoemilia</taxon>
    </lineage>
</organism>
<dbReference type="Pfam" id="PF13041">
    <property type="entry name" value="PPR_2"/>
    <property type="match status" value="1"/>
</dbReference>
<gene>
    <name evidence="2" type="ORF">H4219_000309</name>
</gene>
<evidence type="ECO:0000313" key="3">
    <source>
        <dbReference type="Proteomes" id="UP001150538"/>
    </source>
</evidence>
<accession>A0A9W8AB54</accession>
<dbReference type="Proteomes" id="UP001150538">
    <property type="component" value="Unassembled WGS sequence"/>
</dbReference>
<feature type="repeat" description="PPR" evidence="1">
    <location>
        <begin position="61"/>
        <end position="95"/>
    </location>
</feature>
<comment type="caution">
    <text evidence="2">The sequence shown here is derived from an EMBL/GenBank/DDBJ whole genome shotgun (WGS) entry which is preliminary data.</text>
</comment>
<dbReference type="EMBL" id="JANBPU010000002">
    <property type="protein sequence ID" value="KAJ1921962.1"/>
    <property type="molecule type" value="Genomic_DNA"/>
</dbReference>
<evidence type="ECO:0008006" key="4">
    <source>
        <dbReference type="Google" id="ProtNLM"/>
    </source>
</evidence>